<proteinExistence type="predicted"/>
<dbReference type="Proteomes" id="UP000591131">
    <property type="component" value="Unassembled WGS sequence"/>
</dbReference>
<gene>
    <name evidence="1" type="ORF">FOL47_009371</name>
</gene>
<accession>A0A7J6MRW0</accession>
<keyword evidence="2" id="KW-1185">Reference proteome</keyword>
<protein>
    <submittedName>
        <fullName evidence="1">Uncharacterized protein</fullName>
    </submittedName>
</protein>
<dbReference type="EMBL" id="JAAPAO010000065">
    <property type="protein sequence ID" value="KAF4674349.1"/>
    <property type="molecule type" value="Genomic_DNA"/>
</dbReference>
<dbReference type="OrthoDB" id="272672at2759"/>
<reference evidence="1 2" key="1">
    <citation type="submission" date="2020-04" db="EMBL/GenBank/DDBJ databases">
        <title>Perkinsus chesapeaki whole genome sequence.</title>
        <authorList>
            <person name="Bogema D.R."/>
        </authorList>
    </citation>
    <scope>NUCLEOTIDE SEQUENCE [LARGE SCALE GENOMIC DNA]</scope>
    <source>
        <strain evidence="1">ATCC PRA-425</strain>
    </source>
</reference>
<evidence type="ECO:0000313" key="2">
    <source>
        <dbReference type="Proteomes" id="UP000591131"/>
    </source>
</evidence>
<evidence type="ECO:0000313" key="1">
    <source>
        <dbReference type="EMBL" id="KAF4674349.1"/>
    </source>
</evidence>
<sequence length="394" mass="44988">MGKKGGKKEKITGTPDVVKFKTSTTYYATLRECVQLQESLPFVATDTIADDDFKRVARFLSMLGRLCDMCEIHSDKSYRPRNHHKYLDPPPSFDPKGFPVAVVKAARAIQDEPSLTYNGKRYEFSDEVKEKAETFLKDIDKETTLIGGYIDPALKSDFSQGLRTFKVELAGKLMEFDDMFMDFERIYTTELLEIHRDVFAIVDEIVQAEARLTDAEGKGDIETKQLEEATFIRAADAFLALYAESMEAKYTSGEVSQTEVNLAKEFAESIPERSLELAEAAIFYEYKLIELGREDWLDLVKECIRAYLELRVYVADIPLKRLSPEYIDNKRFLTLLRAFHRLAADAFPALEFVSCLPKISHSKSSRWMSKALLLPELQQLYKSKLDKKHVAAVA</sequence>
<organism evidence="1 2">
    <name type="scientific">Perkinsus chesapeaki</name>
    <name type="common">Clam parasite</name>
    <name type="synonym">Perkinsus andrewsi</name>
    <dbReference type="NCBI Taxonomy" id="330153"/>
    <lineage>
        <taxon>Eukaryota</taxon>
        <taxon>Sar</taxon>
        <taxon>Alveolata</taxon>
        <taxon>Perkinsozoa</taxon>
        <taxon>Perkinsea</taxon>
        <taxon>Perkinsida</taxon>
        <taxon>Perkinsidae</taxon>
        <taxon>Perkinsus</taxon>
    </lineage>
</organism>
<dbReference type="AlphaFoldDB" id="A0A7J6MRW0"/>
<comment type="caution">
    <text evidence="1">The sequence shown here is derived from an EMBL/GenBank/DDBJ whole genome shotgun (WGS) entry which is preliminary data.</text>
</comment>
<name>A0A7J6MRW0_PERCH</name>